<feature type="domain" description="Thioredoxin" evidence="2">
    <location>
        <begin position="1"/>
        <end position="135"/>
    </location>
</feature>
<reference evidence="3 4" key="1">
    <citation type="journal article" date="2004" name="Extremophiles">
        <title>Halobacillus locisalis sp. nov., a halophilic bacterium isolated from a marine solar saltern of the Yellow Sea in Korea.</title>
        <authorList>
            <person name="Yoon J.H."/>
            <person name="Kang K.H."/>
            <person name="Oh T.K."/>
            <person name="Park Y.H."/>
        </authorList>
    </citation>
    <scope>NUCLEOTIDE SEQUENCE [LARGE SCALE GENOMIC DNA]</scope>
    <source>
        <strain evidence="3 4">KCTC 3788</strain>
    </source>
</reference>
<dbReference type="Pfam" id="PF00578">
    <property type="entry name" value="AhpC-TSA"/>
    <property type="match status" value="1"/>
</dbReference>
<evidence type="ECO:0000313" key="4">
    <source>
        <dbReference type="Proteomes" id="UP000571017"/>
    </source>
</evidence>
<dbReference type="AlphaFoldDB" id="A0A838CUB1"/>
<dbReference type="PANTHER" id="PTHR42852">
    <property type="entry name" value="THIOL:DISULFIDE INTERCHANGE PROTEIN DSBE"/>
    <property type="match status" value="1"/>
</dbReference>
<dbReference type="GO" id="GO:0016209">
    <property type="term" value="F:antioxidant activity"/>
    <property type="evidence" value="ECO:0007669"/>
    <property type="project" value="InterPro"/>
</dbReference>
<dbReference type="InterPro" id="IPR013766">
    <property type="entry name" value="Thioredoxin_domain"/>
</dbReference>
<name>A0A838CUB1_9BACI</name>
<dbReference type="GO" id="GO:0016491">
    <property type="term" value="F:oxidoreductase activity"/>
    <property type="evidence" value="ECO:0007669"/>
    <property type="project" value="InterPro"/>
</dbReference>
<protein>
    <submittedName>
        <fullName evidence="3">TlpA family protein disulfide reductase</fullName>
    </submittedName>
</protein>
<dbReference type="InterPro" id="IPR000866">
    <property type="entry name" value="AhpC/TSA"/>
</dbReference>
<keyword evidence="1" id="KW-1015">Disulfide bond</keyword>
<dbReference type="PROSITE" id="PS51352">
    <property type="entry name" value="THIOREDOXIN_2"/>
    <property type="match status" value="1"/>
</dbReference>
<keyword evidence="4" id="KW-1185">Reference proteome</keyword>
<proteinExistence type="predicted"/>
<evidence type="ECO:0000313" key="3">
    <source>
        <dbReference type="EMBL" id="MBA2175732.1"/>
    </source>
</evidence>
<dbReference type="Proteomes" id="UP000571017">
    <property type="component" value="Unassembled WGS sequence"/>
</dbReference>
<dbReference type="CDD" id="cd02966">
    <property type="entry name" value="TlpA_like_family"/>
    <property type="match status" value="1"/>
</dbReference>
<dbReference type="Gene3D" id="3.40.30.10">
    <property type="entry name" value="Glutaredoxin"/>
    <property type="match status" value="1"/>
</dbReference>
<gene>
    <name evidence="3" type="ORF">H0266_12595</name>
</gene>
<dbReference type="InterPro" id="IPR036249">
    <property type="entry name" value="Thioredoxin-like_sf"/>
</dbReference>
<evidence type="ECO:0000256" key="1">
    <source>
        <dbReference type="ARBA" id="ARBA00023157"/>
    </source>
</evidence>
<sequence length="137" mass="15779">MKAPHFTLPYMFSDEQFELQEEIGKVIVLTFWASWCPDCGKDLPKKEQLYKTMNHDKVRMLTINVTGRERNPDDAVKYAEQFLTQPTLVDNGREIYDLFESDGVPTTVIINQNGYIHEQFGDKASFLEIVESLGSLI</sequence>
<dbReference type="SUPFAM" id="SSF52833">
    <property type="entry name" value="Thioredoxin-like"/>
    <property type="match status" value="1"/>
</dbReference>
<dbReference type="EMBL" id="JACEFG010000002">
    <property type="protein sequence ID" value="MBA2175732.1"/>
    <property type="molecule type" value="Genomic_DNA"/>
</dbReference>
<evidence type="ECO:0000259" key="2">
    <source>
        <dbReference type="PROSITE" id="PS51352"/>
    </source>
</evidence>
<organism evidence="3 4">
    <name type="scientific">Halobacillus locisalis</name>
    <dbReference type="NCBI Taxonomy" id="220753"/>
    <lineage>
        <taxon>Bacteria</taxon>
        <taxon>Bacillati</taxon>
        <taxon>Bacillota</taxon>
        <taxon>Bacilli</taxon>
        <taxon>Bacillales</taxon>
        <taxon>Bacillaceae</taxon>
        <taxon>Halobacillus</taxon>
    </lineage>
</organism>
<dbReference type="InterPro" id="IPR050553">
    <property type="entry name" value="Thioredoxin_ResA/DsbE_sf"/>
</dbReference>
<comment type="caution">
    <text evidence="3">The sequence shown here is derived from an EMBL/GenBank/DDBJ whole genome shotgun (WGS) entry which is preliminary data.</text>
</comment>
<accession>A0A838CUB1</accession>
<dbReference type="PANTHER" id="PTHR42852:SF13">
    <property type="entry name" value="PROTEIN DIPZ"/>
    <property type="match status" value="1"/>
</dbReference>